<dbReference type="AlphaFoldDB" id="A0A2Z6PIJ1"/>
<dbReference type="GO" id="GO:0004650">
    <property type="term" value="F:polygalacturonase activity"/>
    <property type="evidence" value="ECO:0007669"/>
    <property type="project" value="InterPro"/>
</dbReference>
<dbReference type="SUPFAM" id="SSF51126">
    <property type="entry name" value="Pectin lyase-like"/>
    <property type="match status" value="1"/>
</dbReference>
<evidence type="ECO:0000256" key="5">
    <source>
        <dbReference type="ARBA" id="ARBA00022801"/>
    </source>
</evidence>
<dbReference type="EMBL" id="DF975015">
    <property type="protein sequence ID" value="GAU51200.1"/>
    <property type="molecule type" value="Genomic_DNA"/>
</dbReference>
<protein>
    <recommendedName>
        <fullName evidence="12">Polygalacturonase</fullName>
    </recommendedName>
</protein>
<evidence type="ECO:0000313" key="11">
    <source>
        <dbReference type="Proteomes" id="UP000242715"/>
    </source>
</evidence>
<sequence>MGKSWYRGYLAHASTSRPGWVTRPYGLALIGKLGLTLASDDCIAINNGSSFINISGIFCGPGHGISSIGSGNELNTYLNPRGGSGYARNITYEDIILVGVKHPVIIDQFYDPKYIDNVGQAVEVSDVTYLNIRGTSLDKIAIELNCDTIVGCTNIVLDNVNITHVDGGEAQTICTKAKGRCSTLSFNNFHHVLHYYTVLIALK</sequence>
<dbReference type="Gene3D" id="2.160.20.10">
    <property type="entry name" value="Single-stranded right-handed beta-helix, Pectin lyase-like"/>
    <property type="match status" value="1"/>
</dbReference>
<evidence type="ECO:0000256" key="7">
    <source>
        <dbReference type="ARBA" id="ARBA00023316"/>
    </source>
</evidence>
<organism evidence="10 11">
    <name type="scientific">Trifolium subterraneum</name>
    <name type="common">Subterranean clover</name>
    <dbReference type="NCBI Taxonomy" id="3900"/>
    <lineage>
        <taxon>Eukaryota</taxon>
        <taxon>Viridiplantae</taxon>
        <taxon>Streptophyta</taxon>
        <taxon>Embryophyta</taxon>
        <taxon>Tracheophyta</taxon>
        <taxon>Spermatophyta</taxon>
        <taxon>Magnoliopsida</taxon>
        <taxon>eudicotyledons</taxon>
        <taxon>Gunneridae</taxon>
        <taxon>Pentapetalae</taxon>
        <taxon>rosids</taxon>
        <taxon>fabids</taxon>
        <taxon>Fabales</taxon>
        <taxon>Fabaceae</taxon>
        <taxon>Papilionoideae</taxon>
        <taxon>50 kb inversion clade</taxon>
        <taxon>NPAAA clade</taxon>
        <taxon>Hologalegina</taxon>
        <taxon>IRL clade</taxon>
        <taxon>Trifolieae</taxon>
        <taxon>Trifolium</taxon>
    </lineage>
</organism>
<reference evidence="11" key="1">
    <citation type="journal article" date="2017" name="Front. Plant Sci.">
        <title>Climate Clever Clovers: New Paradigm to Reduce the Environmental Footprint of Ruminants by Breeding Low Methanogenic Forages Utilizing Haplotype Variation.</title>
        <authorList>
            <person name="Kaur P."/>
            <person name="Appels R."/>
            <person name="Bayer P.E."/>
            <person name="Keeble-Gagnere G."/>
            <person name="Wang J."/>
            <person name="Hirakawa H."/>
            <person name="Shirasawa K."/>
            <person name="Vercoe P."/>
            <person name="Stefanova K."/>
            <person name="Durmic Z."/>
            <person name="Nichols P."/>
            <person name="Revell C."/>
            <person name="Isobe S.N."/>
            <person name="Edwards D."/>
            <person name="Erskine W."/>
        </authorList>
    </citation>
    <scope>NUCLEOTIDE SEQUENCE [LARGE SCALE GENOMIC DNA]</scope>
    <source>
        <strain evidence="11">cv. Daliak</strain>
    </source>
</reference>
<dbReference type="PANTHER" id="PTHR31375">
    <property type="match status" value="1"/>
</dbReference>
<dbReference type="OrthoDB" id="187139at2759"/>
<dbReference type="GO" id="GO:0005975">
    <property type="term" value="P:carbohydrate metabolic process"/>
    <property type="evidence" value="ECO:0007669"/>
    <property type="project" value="InterPro"/>
</dbReference>
<proteinExistence type="inferred from homology"/>
<keyword evidence="4" id="KW-0964">Secreted</keyword>
<evidence type="ECO:0000256" key="2">
    <source>
        <dbReference type="ARBA" id="ARBA00008834"/>
    </source>
</evidence>
<feature type="active site" evidence="8">
    <location>
        <position position="63"/>
    </location>
</feature>
<keyword evidence="5 9" id="KW-0378">Hydrolase</keyword>
<dbReference type="InterPro" id="IPR011050">
    <property type="entry name" value="Pectin_lyase_fold/virulence"/>
</dbReference>
<evidence type="ECO:0000256" key="9">
    <source>
        <dbReference type="RuleBase" id="RU361169"/>
    </source>
</evidence>
<evidence type="ECO:0000256" key="6">
    <source>
        <dbReference type="ARBA" id="ARBA00023295"/>
    </source>
</evidence>
<evidence type="ECO:0000256" key="8">
    <source>
        <dbReference type="PROSITE-ProRule" id="PRU10052"/>
    </source>
</evidence>
<keyword evidence="6 9" id="KW-0326">Glycosidase</keyword>
<dbReference type="GO" id="GO:0071555">
    <property type="term" value="P:cell wall organization"/>
    <property type="evidence" value="ECO:0007669"/>
    <property type="project" value="UniProtKB-KW"/>
</dbReference>
<dbReference type="InterPro" id="IPR000743">
    <property type="entry name" value="Glyco_hydro_28"/>
</dbReference>
<dbReference type="Proteomes" id="UP000242715">
    <property type="component" value="Unassembled WGS sequence"/>
</dbReference>
<keyword evidence="3" id="KW-0134">Cell wall</keyword>
<evidence type="ECO:0000313" key="10">
    <source>
        <dbReference type="EMBL" id="GAU51200.1"/>
    </source>
</evidence>
<dbReference type="PROSITE" id="PS00502">
    <property type="entry name" value="POLYGALACTURONASE"/>
    <property type="match status" value="1"/>
</dbReference>
<evidence type="ECO:0000256" key="4">
    <source>
        <dbReference type="ARBA" id="ARBA00022525"/>
    </source>
</evidence>
<name>A0A2Z6PIJ1_TRISU</name>
<comment type="similarity">
    <text evidence="2 9">Belongs to the glycosyl hydrolase 28 family.</text>
</comment>
<evidence type="ECO:0000256" key="1">
    <source>
        <dbReference type="ARBA" id="ARBA00004191"/>
    </source>
</evidence>
<accession>A0A2Z6PIJ1</accession>
<dbReference type="InterPro" id="IPR012334">
    <property type="entry name" value="Pectin_lyas_fold"/>
</dbReference>
<dbReference type="Pfam" id="PF00295">
    <property type="entry name" value="Glyco_hydro_28"/>
    <property type="match status" value="2"/>
</dbReference>
<evidence type="ECO:0008006" key="12">
    <source>
        <dbReference type="Google" id="ProtNLM"/>
    </source>
</evidence>
<keyword evidence="11" id="KW-1185">Reference proteome</keyword>
<comment type="subcellular location">
    <subcellularLocation>
        <location evidence="1">Secreted</location>
        <location evidence="1">Cell wall</location>
    </subcellularLocation>
</comment>
<keyword evidence="7" id="KW-0961">Cell wall biogenesis/degradation</keyword>
<evidence type="ECO:0000256" key="3">
    <source>
        <dbReference type="ARBA" id="ARBA00022512"/>
    </source>
</evidence>
<gene>
    <name evidence="10" type="ORF">TSUD_412190</name>
</gene>